<dbReference type="RefSeq" id="XP_018030861.1">
    <property type="nucleotide sequence ID" value="XM_018179436.1"/>
</dbReference>
<evidence type="ECO:0000313" key="3">
    <source>
        <dbReference type="Proteomes" id="UP000077069"/>
    </source>
</evidence>
<dbReference type="Gene3D" id="3.50.50.100">
    <property type="match status" value="1"/>
</dbReference>
<reference evidence="2 3" key="1">
    <citation type="submission" date="2016-05" db="EMBL/GenBank/DDBJ databases">
        <title>Comparative analysis of secretome profiles of manganese(II)-oxidizing ascomycete fungi.</title>
        <authorList>
            <consortium name="DOE Joint Genome Institute"/>
            <person name="Zeiner C.A."/>
            <person name="Purvine S.O."/>
            <person name="Zink E.M."/>
            <person name="Wu S."/>
            <person name="Pasa-Tolic L."/>
            <person name="Chaput D.L."/>
            <person name="Haridas S."/>
            <person name="Grigoriev I.V."/>
            <person name="Santelli C.M."/>
            <person name="Hansel C.M."/>
        </authorList>
    </citation>
    <scope>NUCLEOTIDE SEQUENCE [LARGE SCALE GENOMIC DNA]</scope>
    <source>
        <strain evidence="2 3">AP3s5-JAC2a</strain>
    </source>
</reference>
<dbReference type="InParanoid" id="A0A177BZA6"/>
<dbReference type="PRINTS" id="PR00469">
    <property type="entry name" value="PNDRDTASEII"/>
</dbReference>
<name>A0A177BZA6_9PLEO</name>
<dbReference type="EMBL" id="KV441559">
    <property type="protein sequence ID" value="OAG00496.1"/>
    <property type="molecule type" value="Genomic_DNA"/>
</dbReference>
<dbReference type="PANTHER" id="PTHR43735:SF5">
    <property type="entry name" value="FAD_NAD(P)-BINDING DOMAIN-CONTAINING PROTEIN"/>
    <property type="match status" value="1"/>
</dbReference>
<sequence length="430" mass="47409">MISDYIHLALTILGFLPKFAATLLLQRISALAHRRTYKALPEDQIKNVVVVGGSFGGFKAVQRLAATLPTGYRVVLVEKNSHLNYVFSFPRFSVLKGHEQDAFIPYSGLSKGAPEGIFRHVQDTVTEVTERFVELKSGEKLRYEYLVIATGTSSRLPSKVVSTDSRDAEHELRGMQDEIQQARRIAIVGGGAVGVELASDIKDFYPEKEVTLVHSRAQLLSSFGPRLQNHVAETLTDMGIILRLNARPKFSSQTSTLHFENGEEEAYELIIPCTGQQPNSGIISAMSPASISKETSHIQVKPTMQVADDMFPRIFAFGDVAATGGTKMARAAIFQSEVVLDNIHKMIKGSKDLSTYTPNVVFESAIKLTLGKTRVALYMHKENGREILVSANFGAEEGDAKKQWAFFGADVKELEERKAHDDSIAPYCNA</sequence>
<dbReference type="GeneID" id="28762922"/>
<dbReference type="Pfam" id="PF07992">
    <property type="entry name" value="Pyr_redox_2"/>
    <property type="match status" value="1"/>
</dbReference>
<accession>A0A177BZA6</accession>
<gene>
    <name evidence="2" type="ORF">CC84DRAFT_1168594</name>
</gene>
<organism evidence="2 3">
    <name type="scientific">Paraphaeosphaeria sporulosa</name>
    <dbReference type="NCBI Taxonomy" id="1460663"/>
    <lineage>
        <taxon>Eukaryota</taxon>
        <taxon>Fungi</taxon>
        <taxon>Dikarya</taxon>
        <taxon>Ascomycota</taxon>
        <taxon>Pezizomycotina</taxon>
        <taxon>Dothideomycetes</taxon>
        <taxon>Pleosporomycetidae</taxon>
        <taxon>Pleosporales</taxon>
        <taxon>Massarineae</taxon>
        <taxon>Didymosphaeriaceae</taxon>
        <taxon>Paraphaeosphaeria</taxon>
    </lineage>
</organism>
<feature type="domain" description="FAD/NAD(P)-binding" evidence="1">
    <location>
        <begin position="47"/>
        <end position="334"/>
    </location>
</feature>
<dbReference type="GO" id="GO:0005737">
    <property type="term" value="C:cytoplasm"/>
    <property type="evidence" value="ECO:0007669"/>
    <property type="project" value="TreeGrafter"/>
</dbReference>
<dbReference type="GO" id="GO:0050660">
    <property type="term" value="F:flavin adenine dinucleotide binding"/>
    <property type="evidence" value="ECO:0007669"/>
    <property type="project" value="TreeGrafter"/>
</dbReference>
<evidence type="ECO:0000259" key="1">
    <source>
        <dbReference type="Pfam" id="PF07992"/>
    </source>
</evidence>
<dbReference type="GO" id="GO:0004174">
    <property type="term" value="F:electron-transferring-flavoprotein dehydrogenase activity"/>
    <property type="evidence" value="ECO:0007669"/>
    <property type="project" value="TreeGrafter"/>
</dbReference>
<dbReference type="OrthoDB" id="202203at2759"/>
<evidence type="ECO:0000313" key="2">
    <source>
        <dbReference type="EMBL" id="OAG00496.1"/>
    </source>
</evidence>
<dbReference type="InterPro" id="IPR036188">
    <property type="entry name" value="FAD/NAD-bd_sf"/>
</dbReference>
<dbReference type="Proteomes" id="UP000077069">
    <property type="component" value="Unassembled WGS sequence"/>
</dbReference>
<dbReference type="AlphaFoldDB" id="A0A177BZA6"/>
<dbReference type="PRINTS" id="PR00368">
    <property type="entry name" value="FADPNR"/>
</dbReference>
<dbReference type="SUPFAM" id="SSF51905">
    <property type="entry name" value="FAD/NAD(P)-binding domain"/>
    <property type="match status" value="1"/>
</dbReference>
<dbReference type="STRING" id="1460663.A0A177BZA6"/>
<keyword evidence="3" id="KW-1185">Reference proteome</keyword>
<protein>
    <submittedName>
        <fullName evidence="2">Putative amid-like NADH oxidoreductase</fullName>
    </submittedName>
</protein>
<dbReference type="InterPro" id="IPR023753">
    <property type="entry name" value="FAD/NAD-binding_dom"/>
</dbReference>
<proteinExistence type="predicted"/>
<dbReference type="FunCoup" id="A0A177BZA6">
    <property type="interactions" value="393"/>
</dbReference>
<dbReference type="PANTHER" id="PTHR43735">
    <property type="entry name" value="APOPTOSIS-INDUCING FACTOR 1"/>
    <property type="match status" value="1"/>
</dbReference>